<evidence type="ECO:0000259" key="1">
    <source>
        <dbReference type="Pfam" id="PF00781"/>
    </source>
</evidence>
<evidence type="ECO:0000313" key="2">
    <source>
        <dbReference type="EMBL" id="SFO88433.1"/>
    </source>
</evidence>
<dbReference type="Proteomes" id="UP000199331">
    <property type="component" value="Unassembled WGS sequence"/>
</dbReference>
<keyword evidence="2" id="KW-0808">Transferase</keyword>
<feature type="domain" description="DAGKc" evidence="1">
    <location>
        <begin position="7"/>
        <end position="122"/>
    </location>
</feature>
<accession>A0A1I5KTY6</accession>
<dbReference type="OrthoDB" id="7199213at2"/>
<dbReference type="Gene3D" id="3.40.50.10330">
    <property type="entry name" value="Probable inorganic polyphosphate/atp-NAD kinase, domain 1"/>
    <property type="match status" value="1"/>
</dbReference>
<dbReference type="Pfam" id="PF00781">
    <property type="entry name" value="DAGK_cat"/>
    <property type="match status" value="1"/>
</dbReference>
<dbReference type="InterPro" id="IPR001206">
    <property type="entry name" value="Diacylglycerol_kinase_cat_dom"/>
</dbReference>
<organism evidence="2 3">
    <name type="scientific">Qipengyuania nanhaisediminis</name>
    <dbReference type="NCBI Taxonomy" id="604088"/>
    <lineage>
        <taxon>Bacteria</taxon>
        <taxon>Pseudomonadati</taxon>
        <taxon>Pseudomonadota</taxon>
        <taxon>Alphaproteobacteria</taxon>
        <taxon>Sphingomonadales</taxon>
        <taxon>Erythrobacteraceae</taxon>
        <taxon>Qipengyuania</taxon>
    </lineage>
</organism>
<protein>
    <submittedName>
        <fullName evidence="2">Diacylglycerol kinase catalytic domain-containing protein</fullName>
    </submittedName>
</protein>
<dbReference type="STRING" id="604088.SAMN04488060_0522"/>
<name>A0A1I5KTY6_9SPHN</name>
<dbReference type="InterPro" id="IPR017438">
    <property type="entry name" value="ATP-NAD_kinase_N"/>
</dbReference>
<dbReference type="InterPro" id="IPR016064">
    <property type="entry name" value="NAD/diacylglycerol_kinase_sf"/>
</dbReference>
<dbReference type="GO" id="GO:0016301">
    <property type="term" value="F:kinase activity"/>
    <property type="evidence" value="ECO:0007669"/>
    <property type="project" value="UniProtKB-KW"/>
</dbReference>
<sequence>MPTEETIWLLCNAESGSNSDAALETLDTYCCDHGFNISRRICFPDEELPNAEDLENAGIERLAIFTGDGTLNAAITNLYGWSGEILVLPGGTMNLLCKRLHGEDADLETIVTRVAKGAGRRVRPNIARCEAGDALAGLLVGPATAWGDVREAMRDVDVAALSEETGDAVAQTAGGDKIHCLEPALGRRDGYPLVEITPSHRGMQLDGYYADTTTDYLRHGFSLLRRRFREGPHERLGLVDEMVFESQQKQDIPVLVDGEKGKVSAGSAFTVAACEVDLLATHHGY</sequence>
<proteinExistence type="predicted"/>
<reference evidence="3" key="1">
    <citation type="submission" date="2016-10" db="EMBL/GenBank/DDBJ databases">
        <authorList>
            <person name="Varghese N."/>
            <person name="Submissions S."/>
        </authorList>
    </citation>
    <scope>NUCLEOTIDE SEQUENCE [LARGE SCALE GENOMIC DNA]</scope>
    <source>
        <strain evidence="3">CGMCC 1.7715</strain>
    </source>
</reference>
<dbReference type="AlphaFoldDB" id="A0A1I5KTY6"/>
<dbReference type="SUPFAM" id="SSF111331">
    <property type="entry name" value="NAD kinase/diacylglycerol kinase-like"/>
    <property type="match status" value="1"/>
</dbReference>
<dbReference type="EMBL" id="FOWZ01000001">
    <property type="protein sequence ID" value="SFO88433.1"/>
    <property type="molecule type" value="Genomic_DNA"/>
</dbReference>
<evidence type="ECO:0000313" key="3">
    <source>
        <dbReference type="Proteomes" id="UP000199331"/>
    </source>
</evidence>
<dbReference type="RefSeq" id="WP_090477024.1">
    <property type="nucleotide sequence ID" value="NZ_FOWZ01000001.1"/>
</dbReference>
<keyword evidence="3" id="KW-1185">Reference proteome</keyword>
<gene>
    <name evidence="2" type="ORF">SAMN04488060_0522</name>
</gene>
<keyword evidence="2" id="KW-0418">Kinase</keyword>